<protein>
    <submittedName>
        <fullName evidence="1">Uncharacterized protein</fullName>
    </submittedName>
</protein>
<dbReference type="EMBL" id="CP109441">
    <property type="protein sequence ID" value="WUV42822.1"/>
    <property type="molecule type" value="Genomic_DNA"/>
</dbReference>
<evidence type="ECO:0000313" key="1">
    <source>
        <dbReference type="EMBL" id="WUV42822.1"/>
    </source>
</evidence>
<name>A0ABZ1YHW7_9NOCA</name>
<sequence length="132" mass="14479">MVDTWNPEKQDLSDFMGYDAVVEIPADGRVIRRSDLHAPEVCEYLDAEGQSVGEPFVTGKCGWSLWTGYSSQQGYSGASMHQSESVGGGLERDMLAEPGLYAAVTISFLYPTEDQDDDSALGWVLAFKESEK</sequence>
<proteinExistence type="predicted"/>
<gene>
    <name evidence="1" type="ORF">OG563_26630</name>
</gene>
<reference evidence="1" key="1">
    <citation type="submission" date="2022-10" db="EMBL/GenBank/DDBJ databases">
        <title>The complete genomes of actinobacterial strains from the NBC collection.</title>
        <authorList>
            <person name="Joergensen T.S."/>
            <person name="Alvarez Arevalo M."/>
            <person name="Sterndorff E.B."/>
            <person name="Faurdal D."/>
            <person name="Vuksanovic O."/>
            <person name="Mourched A.-S."/>
            <person name="Charusanti P."/>
            <person name="Shaw S."/>
            <person name="Blin K."/>
            <person name="Weber T."/>
        </authorList>
    </citation>
    <scope>NUCLEOTIDE SEQUENCE</scope>
    <source>
        <strain evidence="1">NBC_01482</strain>
    </source>
</reference>
<evidence type="ECO:0000313" key="2">
    <source>
        <dbReference type="Proteomes" id="UP001432062"/>
    </source>
</evidence>
<dbReference type="Proteomes" id="UP001432062">
    <property type="component" value="Chromosome"/>
</dbReference>
<keyword evidence="2" id="KW-1185">Reference proteome</keyword>
<organism evidence="1 2">
    <name type="scientific">Nocardia vinacea</name>
    <dbReference type="NCBI Taxonomy" id="96468"/>
    <lineage>
        <taxon>Bacteria</taxon>
        <taxon>Bacillati</taxon>
        <taxon>Actinomycetota</taxon>
        <taxon>Actinomycetes</taxon>
        <taxon>Mycobacteriales</taxon>
        <taxon>Nocardiaceae</taxon>
        <taxon>Nocardia</taxon>
    </lineage>
</organism>
<accession>A0ABZ1YHW7</accession>
<dbReference type="RefSeq" id="WP_329405440.1">
    <property type="nucleotide sequence ID" value="NZ_CP109441.1"/>
</dbReference>